<organism evidence="1 2">
    <name type="scientific">Trinickia soli</name>
    <dbReference type="NCBI Taxonomy" id="380675"/>
    <lineage>
        <taxon>Bacteria</taxon>
        <taxon>Pseudomonadati</taxon>
        <taxon>Pseudomonadota</taxon>
        <taxon>Betaproteobacteria</taxon>
        <taxon>Burkholderiales</taxon>
        <taxon>Burkholderiaceae</taxon>
        <taxon>Trinickia</taxon>
    </lineage>
</organism>
<proteinExistence type="predicted"/>
<sequence>MGCSRVGWRPRDDTRTIGRDFTACAQSVYRFGEDRRVVRVAKAISDDVLHRPGSVHAHAPWANGPGIGQNPLNSVTFSCGCERDAYHQ</sequence>
<keyword evidence="2" id="KW-1185">Reference proteome</keyword>
<comment type="caution">
    <text evidence="1">The sequence shown here is derived from an EMBL/GenBank/DDBJ whole genome shotgun (WGS) entry which is preliminary data.</text>
</comment>
<name>A0A2N7W3R4_9BURK</name>
<dbReference type="AlphaFoldDB" id="A0A2N7W3R4"/>
<evidence type="ECO:0000313" key="1">
    <source>
        <dbReference type="EMBL" id="PMS24041.1"/>
    </source>
</evidence>
<evidence type="ECO:0000313" key="2">
    <source>
        <dbReference type="Proteomes" id="UP000235347"/>
    </source>
</evidence>
<dbReference type="Proteomes" id="UP000235347">
    <property type="component" value="Unassembled WGS sequence"/>
</dbReference>
<gene>
    <name evidence="1" type="ORF">C0Z19_14480</name>
</gene>
<dbReference type="EMBL" id="PNYB01000011">
    <property type="protein sequence ID" value="PMS24041.1"/>
    <property type="molecule type" value="Genomic_DNA"/>
</dbReference>
<protein>
    <submittedName>
        <fullName evidence="1">Uncharacterized protein</fullName>
    </submittedName>
</protein>
<accession>A0A2N7W3R4</accession>
<reference evidence="1 2" key="1">
    <citation type="submission" date="2018-01" db="EMBL/GenBank/DDBJ databases">
        <title>Whole genome analyses suggest that Burkholderia sensu lato contains two further novel genera in the rhizoxinica-symbiotica group Mycetohabitans gen. nov., and Trinickia gen. nov.: implications for the evolution of diazotrophy and nodulation in the Burkholderiaceae.</title>
        <authorList>
            <person name="Estrada-de los Santos P."/>
            <person name="Palmer M."/>
            <person name="Chavez-Ramirez B."/>
            <person name="Beukes C."/>
            <person name="Steenkamp E.T."/>
            <person name="Hirsch A.M."/>
            <person name="Manyaka P."/>
            <person name="Maluk M."/>
            <person name="Lafos M."/>
            <person name="Crook M."/>
            <person name="Gross E."/>
            <person name="Simon M.F."/>
            <person name="Bueno dos Reis Junior F."/>
            <person name="Poole P.S."/>
            <person name="Venter S.N."/>
            <person name="James E.K."/>
        </authorList>
    </citation>
    <scope>NUCLEOTIDE SEQUENCE [LARGE SCALE GENOMIC DNA]</scope>
    <source>
        <strain evidence="1 2">GP25-8</strain>
    </source>
</reference>